<sequence>MFTKHLPLLLPLFSLFLNFTSTTSGQECPYPCYPPPTGPVNNPPVYITPPPPPQGSSYNNYPPPSSGGGGYKNFPPPSSGGGGDYKNFPPPSHGGYNNVPYNSPPKNGYVNGLVPPPPNPILPWWPYRVGNRGDQFSSSISIQESTTMMIISTIVPILSLFFTLTFH</sequence>
<evidence type="ECO:0000313" key="3">
    <source>
        <dbReference type="EMBL" id="PHT47931.1"/>
    </source>
</evidence>
<dbReference type="Proteomes" id="UP000224567">
    <property type="component" value="Unassembled WGS sequence"/>
</dbReference>
<dbReference type="STRING" id="33114.A0A2G2WRW4"/>
<feature type="compositionally biased region" description="Pro residues" evidence="1">
    <location>
        <begin position="43"/>
        <end position="54"/>
    </location>
</feature>
<feature type="region of interest" description="Disordered" evidence="1">
    <location>
        <begin position="43"/>
        <end position="100"/>
    </location>
</feature>
<dbReference type="AlphaFoldDB" id="A0A2G2WRW4"/>
<organism evidence="3 4">
    <name type="scientific">Capsicum baccatum</name>
    <name type="common">Peruvian pepper</name>
    <dbReference type="NCBI Taxonomy" id="33114"/>
    <lineage>
        <taxon>Eukaryota</taxon>
        <taxon>Viridiplantae</taxon>
        <taxon>Streptophyta</taxon>
        <taxon>Embryophyta</taxon>
        <taxon>Tracheophyta</taxon>
        <taxon>Spermatophyta</taxon>
        <taxon>Magnoliopsida</taxon>
        <taxon>eudicotyledons</taxon>
        <taxon>Gunneridae</taxon>
        <taxon>Pentapetalae</taxon>
        <taxon>asterids</taxon>
        <taxon>lamiids</taxon>
        <taxon>Solanales</taxon>
        <taxon>Solanaceae</taxon>
        <taxon>Solanoideae</taxon>
        <taxon>Capsiceae</taxon>
        <taxon>Capsicum</taxon>
    </lineage>
</organism>
<reference evidence="4" key="2">
    <citation type="journal article" date="2017" name="J. Anim. Genet.">
        <title>Multiple reference genome sequences of hot pepper reveal the massive evolution of plant disease resistance genes by retroduplication.</title>
        <authorList>
            <person name="Kim S."/>
            <person name="Park J."/>
            <person name="Yeom S.-I."/>
            <person name="Kim Y.-M."/>
            <person name="Seo E."/>
            <person name="Kim K.-T."/>
            <person name="Kim M.-S."/>
            <person name="Lee J.M."/>
            <person name="Cheong K."/>
            <person name="Shin H.-S."/>
            <person name="Kim S.-B."/>
            <person name="Han K."/>
            <person name="Lee J."/>
            <person name="Park M."/>
            <person name="Lee H.-A."/>
            <person name="Lee H.-Y."/>
            <person name="Lee Y."/>
            <person name="Oh S."/>
            <person name="Lee J.H."/>
            <person name="Choi E."/>
            <person name="Choi E."/>
            <person name="Lee S.E."/>
            <person name="Jeon J."/>
            <person name="Kim H."/>
            <person name="Choi G."/>
            <person name="Song H."/>
            <person name="Lee J."/>
            <person name="Lee S.-C."/>
            <person name="Kwon J.-K."/>
            <person name="Lee H.-Y."/>
            <person name="Koo N."/>
            <person name="Hong Y."/>
            <person name="Kim R.W."/>
            <person name="Kang W.-H."/>
            <person name="Huh J.H."/>
            <person name="Kang B.-C."/>
            <person name="Yang T.-J."/>
            <person name="Lee Y.-H."/>
            <person name="Bennetzen J.L."/>
            <person name="Choi D."/>
        </authorList>
    </citation>
    <scope>NUCLEOTIDE SEQUENCE [LARGE SCALE GENOMIC DNA]</scope>
    <source>
        <strain evidence="4">cv. PBC81</strain>
    </source>
</reference>
<evidence type="ECO:0000256" key="2">
    <source>
        <dbReference type="SAM" id="SignalP"/>
    </source>
</evidence>
<accession>A0A2G2WRW4</accession>
<reference evidence="3 4" key="1">
    <citation type="journal article" date="2017" name="Genome Biol.">
        <title>New reference genome sequences of hot pepper reveal the massive evolution of plant disease-resistance genes by retroduplication.</title>
        <authorList>
            <person name="Kim S."/>
            <person name="Park J."/>
            <person name="Yeom S.I."/>
            <person name="Kim Y.M."/>
            <person name="Seo E."/>
            <person name="Kim K.T."/>
            <person name="Kim M.S."/>
            <person name="Lee J.M."/>
            <person name="Cheong K."/>
            <person name="Shin H.S."/>
            <person name="Kim S.B."/>
            <person name="Han K."/>
            <person name="Lee J."/>
            <person name="Park M."/>
            <person name="Lee H.A."/>
            <person name="Lee H.Y."/>
            <person name="Lee Y."/>
            <person name="Oh S."/>
            <person name="Lee J.H."/>
            <person name="Choi E."/>
            <person name="Choi E."/>
            <person name="Lee S.E."/>
            <person name="Jeon J."/>
            <person name="Kim H."/>
            <person name="Choi G."/>
            <person name="Song H."/>
            <person name="Lee J."/>
            <person name="Lee S.C."/>
            <person name="Kwon J.K."/>
            <person name="Lee H.Y."/>
            <person name="Koo N."/>
            <person name="Hong Y."/>
            <person name="Kim R.W."/>
            <person name="Kang W.H."/>
            <person name="Huh J.H."/>
            <person name="Kang B.C."/>
            <person name="Yang T.J."/>
            <person name="Lee Y.H."/>
            <person name="Bennetzen J.L."/>
            <person name="Choi D."/>
        </authorList>
    </citation>
    <scope>NUCLEOTIDE SEQUENCE [LARGE SCALE GENOMIC DNA]</scope>
    <source>
        <strain evidence="4">cv. PBC81</strain>
    </source>
</reference>
<feature type="signal peptide" evidence="2">
    <location>
        <begin position="1"/>
        <end position="25"/>
    </location>
</feature>
<proteinExistence type="predicted"/>
<comment type="caution">
    <text evidence="3">The sequence shown here is derived from an EMBL/GenBank/DDBJ whole genome shotgun (WGS) entry which is preliminary data.</text>
</comment>
<keyword evidence="4" id="KW-1185">Reference proteome</keyword>
<evidence type="ECO:0000256" key="1">
    <source>
        <dbReference type="SAM" id="MobiDB-lite"/>
    </source>
</evidence>
<dbReference type="OrthoDB" id="1306253at2759"/>
<feature type="chain" id="PRO_5013619419" evidence="2">
    <location>
        <begin position="26"/>
        <end position="167"/>
    </location>
</feature>
<dbReference type="PANTHER" id="PTHR37702">
    <property type="entry name" value="PROLINE-RICH FAMILY PROTEIN"/>
    <property type="match status" value="1"/>
</dbReference>
<dbReference type="EMBL" id="MLFT02000005">
    <property type="protein sequence ID" value="PHT47931.1"/>
    <property type="molecule type" value="Genomic_DNA"/>
</dbReference>
<protein>
    <submittedName>
        <fullName evidence="3">Uncharacterized protein</fullName>
    </submittedName>
</protein>
<evidence type="ECO:0000313" key="4">
    <source>
        <dbReference type="Proteomes" id="UP000224567"/>
    </source>
</evidence>
<name>A0A2G2WRW4_CAPBA</name>
<keyword evidence="2" id="KW-0732">Signal</keyword>
<dbReference type="PANTHER" id="PTHR37702:SF1">
    <property type="entry name" value="HYDROXYPROLINE-RICH GLYCOPROTEIN FAMILY PROTEIN"/>
    <property type="match status" value="1"/>
</dbReference>
<gene>
    <name evidence="3" type="ORF">CQW23_12139</name>
</gene>